<dbReference type="SUPFAM" id="SSF56112">
    <property type="entry name" value="Protein kinase-like (PK-like)"/>
    <property type="match status" value="1"/>
</dbReference>
<dbReference type="AlphaFoldDB" id="A0A1X2GAD2"/>
<keyword evidence="2" id="KW-0808">Transferase</keyword>
<evidence type="ECO:0000313" key="3">
    <source>
        <dbReference type="Proteomes" id="UP000242146"/>
    </source>
</evidence>
<dbReference type="GO" id="GO:0004674">
    <property type="term" value="F:protein serine/threonine kinase activity"/>
    <property type="evidence" value="ECO:0007669"/>
    <property type="project" value="TreeGrafter"/>
</dbReference>
<evidence type="ECO:0000313" key="2">
    <source>
        <dbReference type="EMBL" id="ORX49094.1"/>
    </source>
</evidence>
<dbReference type="OrthoDB" id="2289236at2759"/>
<gene>
    <name evidence="2" type="ORF">DM01DRAFT_1291382</name>
</gene>
<dbReference type="Proteomes" id="UP000242146">
    <property type="component" value="Unassembled WGS sequence"/>
</dbReference>
<organism evidence="2 3">
    <name type="scientific">Hesseltinella vesiculosa</name>
    <dbReference type="NCBI Taxonomy" id="101127"/>
    <lineage>
        <taxon>Eukaryota</taxon>
        <taxon>Fungi</taxon>
        <taxon>Fungi incertae sedis</taxon>
        <taxon>Mucoromycota</taxon>
        <taxon>Mucoromycotina</taxon>
        <taxon>Mucoromycetes</taxon>
        <taxon>Mucorales</taxon>
        <taxon>Cunninghamellaceae</taxon>
        <taxon>Hesseltinella</taxon>
    </lineage>
</organism>
<reference evidence="2 3" key="1">
    <citation type="submission" date="2016-07" db="EMBL/GenBank/DDBJ databases">
        <title>Pervasive Adenine N6-methylation of Active Genes in Fungi.</title>
        <authorList>
            <consortium name="DOE Joint Genome Institute"/>
            <person name="Mondo S.J."/>
            <person name="Dannebaum R.O."/>
            <person name="Kuo R.C."/>
            <person name="Labutti K."/>
            <person name="Haridas S."/>
            <person name="Kuo A."/>
            <person name="Salamov A."/>
            <person name="Ahrendt S.R."/>
            <person name="Lipzen A."/>
            <person name="Sullivan W."/>
            <person name="Andreopoulos W.B."/>
            <person name="Clum A."/>
            <person name="Lindquist E."/>
            <person name="Daum C."/>
            <person name="Ramamoorthy G.K."/>
            <person name="Gryganskyi A."/>
            <person name="Culley D."/>
            <person name="Magnuson J.K."/>
            <person name="James T.Y."/>
            <person name="O'Malley M.A."/>
            <person name="Stajich J.E."/>
            <person name="Spatafora J.W."/>
            <person name="Visel A."/>
            <person name="Grigoriev I.V."/>
        </authorList>
    </citation>
    <scope>NUCLEOTIDE SEQUENCE [LARGE SCALE GENOMIC DNA]</scope>
    <source>
        <strain evidence="2 3">NRRL 3301</strain>
    </source>
</reference>
<protein>
    <submittedName>
        <fullName evidence="2">Kinase-like protein</fullName>
    </submittedName>
</protein>
<accession>A0A1X2GAD2</accession>
<comment type="caution">
    <text evidence="2">The sequence shown here is derived from an EMBL/GenBank/DDBJ whole genome shotgun (WGS) entry which is preliminary data.</text>
</comment>
<dbReference type="PANTHER" id="PTHR44167:SF24">
    <property type="entry name" value="SERINE_THREONINE-PROTEIN KINASE CHK2"/>
    <property type="match status" value="1"/>
</dbReference>
<dbReference type="Gene3D" id="1.10.510.10">
    <property type="entry name" value="Transferase(Phosphotransferase) domain 1"/>
    <property type="match status" value="1"/>
</dbReference>
<dbReference type="GO" id="GO:0005524">
    <property type="term" value="F:ATP binding"/>
    <property type="evidence" value="ECO:0007669"/>
    <property type="project" value="InterPro"/>
</dbReference>
<dbReference type="GO" id="GO:0005634">
    <property type="term" value="C:nucleus"/>
    <property type="evidence" value="ECO:0007669"/>
    <property type="project" value="TreeGrafter"/>
</dbReference>
<keyword evidence="2" id="KW-0418">Kinase</keyword>
<dbReference type="PANTHER" id="PTHR44167">
    <property type="entry name" value="OVARIAN-SPECIFIC SERINE/THREONINE-PROTEIN KINASE LOK-RELATED"/>
    <property type="match status" value="1"/>
</dbReference>
<dbReference type="GO" id="GO:0005737">
    <property type="term" value="C:cytoplasm"/>
    <property type="evidence" value="ECO:0007669"/>
    <property type="project" value="TreeGrafter"/>
</dbReference>
<proteinExistence type="predicted"/>
<feature type="domain" description="Protein kinase" evidence="1">
    <location>
        <begin position="1"/>
        <end position="285"/>
    </location>
</feature>
<dbReference type="GO" id="GO:0044773">
    <property type="term" value="P:mitotic DNA damage checkpoint signaling"/>
    <property type="evidence" value="ECO:0007669"/>
    <property type="project" value="TreeGrafter"/>
</dbReference>
<dbReference type="InterPro" id="IPR011009">
    <property type="entry name" value="Kinase-like_dom_sf"/>
</dbReference>
<dbReference type="InterPro" id="IPR000719">
    <property type="entry name" value="Prot_kinase_dom"/>
</dbReference>
<keyword evidence="3" id="KW-1185">Reference proteome</keyword>
<dbReference type="EMBL" id="MCGT01000027">
    <property type="protein sequence ID" value="ORX49094.1"/>
    <property type="molecule type" value="Genomic_DNA"/>
</dbReference>
<sequence>MTTHPHRSGYVLRSAKRRSDGQDCTVHYMTPLQSHTFARNVEASGSMIHPQDLTVDSAVLVTLGALALPRPTAQGFQYIWITSHFDPDHTLQRIFLDGQDGDSPIARRAQLPFDPRDHSFKAWATLSLLRATKFMHTHNWIHRDLQPMHLFYSVQATDWAIQGFDHAVYTPSNHRDDTHSLPHHIFMAPERLSNPTWLPSAFVSPSIDVWSLGLCLYTLATGEKPFESMYQYQNFVERQTLQGHVEGLVASAGQADASFQLLLSRMLQVNPDLRDSLDSLIHLWIQENQLEDE</sequence>
<dbReference type="PROSITE" id="PS50011">
    <property type="entry name" value="PROTEIN_KINASE_DOM"/>
    <property type="match status" value="1"/>
</dbReference>
<dbReference type="Pfam" id="PF00069">
    <property type="entry name" value="Pkinase"/>
    <property type="match status" value="1"/>
</dbReference>
<evidence type="ECO:0000259" key="1">
    <source>
        <dbReference type="PROSITE" id="PS50011"/>
    </source>
</evidence>
<dbReference type="SMART" id="SM00220">
    <property type="entry name" value="S_TKc"/>
    <property type="match status" value="1"/>
</dbReference>
<dbReference type="STRING" id="101127.A0A1X2GAD2"/>
<name>A0A1X2GAD2_9FUNG</name>